<feature type="transmembrane region" description="Helical" evidence="1">
    <location>
        <begin position="193"/>
        <end position="212"/>
    </location>
</feature>
<proteinExistence type="predicted"/>
<feature type="transmembrane region" description="Helical" evidence="1">
    <location>
        <begin position="344"/>
        <end position="361"/>
    </location>
</feature>
<dbReference type="OMA" id="ILINHYQ"/>
<feature type="transmembrane region" description="Helical" evidence="1">
    <location>
        <begin position="169"/>
        <end position="187"/>
    </location>
</feature>
<gene>
    <name evidence="2" type="ORF">D1H98_01005</name>
</gene>
<sequence length="647" mass="73111">MPTKKMTRAQTCPHQTTVISNLKIIPLTLGWLLKSALLIIIIAVFIPLSPKMPAPGLDASWAVGLNQAVAQGLAFGKDIFFTLGPYSSIYTKFYHPATDFMMVGGSLYLALCYWIAIILLMQGIKWRWSIAFAILLFSMIYARDSLFFSYSLIIGLLIHKEISGKETSFKSNFCTLFALLFTPFGLFPLIKGSLLILSIITVLLCSLFLILYKQRNLAVLCLASPVVSILFFWIASGQSIFNLPAYVSNTILLASGFTEAMAIEGDNKELIFFGVTSSCILLSILLQKQLSPLSKAFLFCIYLVFLFLSYKTGFTRHFGHAFIAGTSVLLASFLLPYFNSNNKVIVPLLALSLYTASYINGHYTKISVRDNFISTYTAAYYGLKNRIQNKNWLKENFSLTMNYLKARDDFPRLPGTTDIYSYNQTSLIASGMTWSPRPIFQSYSVFTAKMAEINTNYLLSENKPDNILFKVEPIDNRIPSMEDGMSWPILINHYQPVRLENDFLFLRKKLVNKPVTSLVPLKTEIHTFGEQVKIPDTDKSLFVEIDIQPTLWGMLATTFFKPHQLEANLELKNGTQRQYRLISNMAKSGFLLSPFIENSAEFGLLFSQNNYLAGKKVISFSINSKQVPSSHWQTKYTIHYKTFASNN</sequence>
<feature type="transmembrane region" description="Helical" evidence="1">
    <location>
        <begin position="68"/>
        <end position="88"/>
    </location>
</feature>
<protein>
    <recommendedName>
        <fullName evidence="4">Transmembrane protein</fullName>
    </recommendedName>
</protein>
<evidence type="ECO:0000256" key="1">
    <source>
        <dbReference type="SAM" id="Phobius"/>
    </source>
</evidence>
<name>A0A3A6W2T5_LEGPN</name>
<evidence type="ECO:0000313" key="2">
    <source>
        <dbReference type="EMBL" id="RJY33420.1"/>
    </source>
</evidence>
<feature type="transmembrane region" description="Helical" evidence="1">
    <location>
        <begin position="100"/>
        <end position="124"/>
    </location>
</feature>
<feature type="transmembrane region" description="Helical" evidence="1">
    <location>
        <begin position="293"/>
        <end position="310"/>
    </location>
</feature>
<feature type="transmembrane region" description="Helical" evidence="1">
    <location>
        <begin position="217"/>
        <end position="234"/>
    </location>
</feature>
<dbReference type="Proteomes" id="UP000277145">
    <property type="component" value="Unassembled WGS sequence"/>
</dbReference>
<organism evidence="2 3">
    <name type="scientific">Legionella pneumophila subsp. pneumophila</name>
    <dbReference type="NCBI Taxonomy" id="91891"/>
    <lineage>
        <taxon>Bacteria</taxon>
        <taxon>Pseudomonadati</taxon>
        <taxon>Pseudomonadota</taxon>
        <taxon>Gammaproteobacteria</taxon>
        <taxon>Legionellales</taxon>
        <taxon>Legionellaceae</taxon>
        <taxon>Legionella</taxon>
    </lineage>
</organism>
<accession>A0A3A6W2T5</accession>
<reference evidence="2 3" key="1">
    <citation type="submission" date="2018-08" db="EMBL/GenBank/DDBJ databases">
        <title>Genome Sequences of Legionella pneumophila subsp. pneumophila Isolates, Recovered from a Drinking Water System in a Large Builging.</title>
        <authorList>
            <person name="Gomez-Alvarez V."/>
            <person name="Boczek L."/>
            <person name="King D."/>
            <person name="Pemberton A."/>
            <person name="Pfaller S."/>
            <person name="Rodgers M."/>
            <person name="Santodomingo J."/>
            <person name="Revetta R."/>
        </authorList>
    </citation>
    <scope>NUCLEOTIDE SEQUENCE [LARGE SCALE GENOMIC DNA]</scope>
    <source>
        <strain evidence="2 3">L01C.1</strain>
    </source>
</reference>
<keyword evidence="1" id="KW-0472">Membrane</keyword>
<dbReference type="AlphaFoldDB" id="A0A3A6W2T5"/>
<dbReference type="EMBL" id="QWDR01000001">
    <property type="protein sequence ID" value="RJY33420.1"/>
    <property type="molecule type" value="Genomic_DNA"/>
</dbReference>
<feature type="transmembrane region" description="Helical" evidence="1">
    <location>
        <begin position="317"/>
        <end position="338"/>
    </location>
</feature>
<keyword evidence="1" id="KW-0812">Transmembrane</keyword>
<keyword evidence="1" id="KW-1133">Transmembrane helix</keyword>
<feature type="transmembrane region" description="Helical" evidence="1">
    <location>
        <begin position="29"/>
        <end position="48"/>
    </location>
</feature>
<evidence type="ECO:0000313" key="3">
    <source>
        <dbReference type="Proteomes" id="UP000277145"/>
    </source>
</evidence>
<feature type="transmembrane region" description="Helical" evidence="1">
    <location>
        <begin position="270"/>
        <end position="287"/>
    </location>
</feature>
<comment type="caution">
    <text evidence="2">The sequence shown here is derived from an EMBL/GenBank/DDBJ whole genome shotgun (WGS) entry which is preliminary data.</text>
</comment>
<feature type="transmembrane region" description="Helical" evidence="1">
    <location>
        <begin position="130"/>
        <end position="157"/>
    </location>
</feature>
<evidence type="ECO:0008006" key="4">
    <source>
        <dbReference type="Google" id="ProtNLM"/>
    </source>
</evidence>